<evidence type="ECO:0000313" key="2">
    <source>
        <dbReference type="Proteomes" id="UP000425472"/>
    </source>
</evidence>
<dbReference type="EMBL" id="MN585971">
    <property type="protein sequence ID" value="QGJ87986.1"/>
    <property type="molecule type" value="Genomic_DNA"/>
</dbReference>
<reference evidence="1 2" key="1">
    <citation type="submission" date="2019-10" db="EMBL/GenBank/DDBJ databases">
        <authorList>
            <person name="Millar G.J."/>
            <person name="Stotolongo A."/>
            <person name="Acosta C.G."/>
            <person name="Alexandre C.L."/>
            <person name="Birchfield S.K."/>
            <person name="Bradshaw K.L."/>
            <person name="Collins J.L."/>
            <person name="Emile S.L."/>
            <person name="Gale T.J."/>
            <person name="Higgs R.I."/>
            <person name="Jakubik A.E."/>
            <person name="Jasna A.S."/>
            <person name="Lightbourn T.A."/>
            <person name="Ortegon K.B."/>
            <person name="Sargent D.P."/>
            <person name="Thermozier K.N."/>
            <person name="Thomas F."/>
            <person name="Tucker J.D."/>
            <person name="White J.S."/>
            <person name="Sconiers W.B."/>
            <person name="Coleman S.T."/>
            <person name="Riley H.L."/>
            <person name="Garlena R.A."/>
            <person name="Russell D.A."/>
            <person name="Pope W.H."/>
            <person name="Jacobs-Sera D."/>
            <person name="Hatfull G.F."/>
        </authorList>
    </citation>
    <scope>NUCLEOTIDE SEQUENCE [LARGE SCALE GENOMIC DNA]</scope>
</reference>
<dbReference type="GeneID" id="55624255"/>
<gene>
    <name evidence="1" type="primary">4</name>
    <name evidence="1" type="ORF">SEA_AVAZAK_4</name>
</gene>
<protein>
    <recommendedName>
        <fullName evidence="3">Minor tail protein</fullName>
    </recommendedName>
</protein>
<organism evidence="1 2">
    <name type="scientific">Gordonia phage Avazak</name>
    <dbReference type="NCBI Taxonomy" id="2656529"/>
    <lineage>
        <taxon>Viruses</taxon>
        <taxon>Duplodnaviria</taxon>
        <taxon>Heunggongvirae</taxon>
        <taxon>Uroviricota</taxon>
        <taxon>Caudoviricetes</taxon>
        <taxon>Deejayvirinae</taxon>
        <taxon>Tanisvirus</taxon>
        <taxon>Tanisvirus avazak</taxon>
    </lineage>
</organism>
<accession>A0A649V6P9</accession>
<keyword evidence="2" id="KW-1185">Reference proteome</keyword>
<dbReference type="RefSeq" id="YP_009853570.1">
    <property type="nucleotide sequence ID" value="NC_048822.1"/>
</dbReference>
<sequence>MSLASQLANLATRVGTEFKAVRSSIGSLTSLSTTEKGTIVGAINEIKAGVEAGGDITVDAITDTAAFMKSFLKTANASAARTAIGAGTGNSNLAIGTTASDAKAGNYVPAWGDVTGKPAVIAAGADQATARAAIGAGTSNLAIGTTGTTAKAGNYVPAWDDIASKPAVIAAGADGASARAAIGAGTGNSNLALGTTASTAKAGNYVPTWAEITSKPAVIASGADAAAARTAIGAQSAAEVDAKIAALVNGAGATLDTLKELADALGGDANFATTISTALGNRVRVDAAQSFTEPQKLQARSNIDVYSKTEIGNPEADLVATFEAALV</sequence>
<dbReference type="Proteomes" id="UP000425472">
    <property type="component" value="Segment"/>
</dbReference>
<name>A0A649V6P9_9CAUD</name>
<evidence type="ECO:0008006" key="3">
    <source>
        <dbReference type="Google" id="ProtNLM"/>
    </source>
</evidence>
<evidence type="ECO:0000313" key="1">
    <source>
        <dbReference type="EMBL" id="QGJ87986.1"/>
    </source>
</evidence>
<dbReference type="KEGG" id="vg:55624255"/>
<proteinExistence type="predicted"/>